<reference evidence="2" key="1">
    <citation type="journal article" date="2020" name="Stud. Mycol.">
        <title>101 Dothideomycetes genomes: a test case for predicting lifestyles and emergence of pathogens.</title>
        <authorList>
            <person name="Haridas S."/>
            <person name="Albert R."/>
            <person name="Binder M."/>
            <person name="Bloem J."/>
            <person name="Labutti K."/>
            <person name="Salamov A."/>
            <person name="Andreopoulos B."/>
            <person name="Baker S."/>
            <person name="Barry K."/>
            <person name="Bills G."/>
            <person name="Bluhm B."/>
            <person name="Cannon C."/>
            <person name="Castanera R."/>
            <person name="Culley D."/>
            <person name="Daum C."/>
            <person name="Ezra D."/>
            <person name="Gonzalez J."/>
            <person name="Henrissat B."/>
            <person name="Kuo A."/>
            <person name="Liang C."/>
            <person name="Lipzen A."/>
            <person name="Lutzoni F."/>
            <person name="Magnuson J."/>
            <person name="Mondo S."/>
            <person name="Nolan M."/>
            <person name="Ohm R."/>
            <person name="Pangilinan J."/>
            <person name="Park H.-J."/>
            <person name="Ramirez L."/>
            <person name="Alfaro M."/>
            <person name="Sun H."/>
            <person name="Tritt A."/>
            <person name="Yoshinaga Y."/>
            <person name="Zwiers L.-H."/>
            <person name="Turgeon B."/>
            <person name="Goodwin S."/>
            <person name="Spatafora J."/>
            <person name="Crous P."/>
            <person name="Grigoriev I."/>
        </authorList>
    </citation>
    <scope>NUCLEOTIDE SEQUENCE</scope>
    <source>
        <strain evidence="2">CBS 690.94</strain>
    </source>
</reference>
<keyword evidence="3" id="KW-1185">Reference proteome</keyword>
<organism evidence="2 3">
    <name type="scientific">Karstenula rhodostoma CBS 690.94</name>
    <dbReference type="NCBI Taxonomy" id="1392251"/>
    <lineage>
        <taxon>Eukaryota</taxon>
        <taxon>Fungi</taxon>
        <taxon>Dikarya</taxon>
        <taxon>Ascomycota</taxon>
        <taxon>Pezizomycotina</taxon>
        <taxon>Dothideomycetes</taxon>
        <taxon>Pleosporomycetidae</taxon>
        <taxon>Pleosporales</taxon>
        <taxon>Massarineae</taxon>
        <taxon>Didymosphaeriaceae</taxon>
        <taxon>Karstenula</taxon>
    </lineage>
</organism>
<feature type="compositionally biased region" description="Low complexity" evidence="1">
    <location>
        <begin position="33"/>
        <end position="82"/>
    </location>
</feature>
<evidence type="ECO:0000256" key="1">
    <source>
        <dbReference type="SAM" id="MobiDB-lite"/>
    </source>
</evidence>
<gene>
    <name evidence="2" type="ORF">P171DRAFT_428065</name>
</gene>
<dbReference type="AlphaFoldDB" id="A0A9P4UI54"/>
<feature type="region of interest" description="Disordered" evidence="1">
    <location>
        <begin position="208"/>
        <end position="238"/>
    </location>
</feature>
<comment type="caution">
    <text evidence="2">The sequence shown here is derived from an EMBL/GenBank/DDBJ whole genome shotgun (WGS) entry which is preliminary data.</text>
</comment>
<dbReference type="EMBL" id="MU001494">
    <property type="protein sequence ID" value="KAF2449947.1"/>
    <property type="molecule type" value="Genomic_DNA"/>
</dbReference>
<dbReference type="Proteomes" id="UP000799764">
    <property type="component" value="Unassembled WGS sequence"/>
</dbReference>
<proteinExistence type="predicted"/>
<feature type="region of interest" description="Disordered" evidence="1">
    <location>
        <begin position="1"/>
        <end position="162"/>
    </location>
</feature>
<feature type="compositionally biased region" description="Basic and acidic residues" evidence="1">
    <location>
        <begin position="208"/>
        <end position="229"/>
    </location>
</feature>
<evidence type="ECO:0000313" key="3">
    <source>
        <dbReference type="Proteomes" id="UP000799764"/>
    </source>
</evidence>
<sequence>MPTNLLKPTFPHLHRRSSSSTDIPKAAKPDAPKPVAHTPGTTSPTKPSAKSPTKPSAKSPTKPSAESPRPQRPQPVRAASHPGPAPQSSPAPKSKQPARAFGTNYRVRRTPPGTPPNERAHPTSQPPGYQAHPSVHDFAKIPSPAHSPPTRRKPVYSLHEADPAAKGRPTVVYTDEELLKRLNTIGEDEEVDVDRVNTVDRVREMDWEEQRRRKEDRDMEEWNRKEAKKAQKGMVRGFSWKGVKKTMGGFR</sequence>
<accession>A0A9P4UI54</accession>
<evidence type="ECO:0000313" key="2">
    <source>
        <dbReference type="EMBL" id="KAF2449947.1"/>
    </source>
</evidence>
<feature type="compositionally biased region" description="Low complexity" evidence="1">
    <location>
        <begin position="90"/>
        <end position="100"/>
    </location>
</feature>
<name>A0A9P4UI54_9PLEO</name>
<protein>
    <submittedName>
        <fullName evidence="2">Uncharacterized protein</fullName>
    </submittedName>
</protein>
<dbReference type="OrthoDB" id="3798250at2759"/>